<reference evidence="2 3" key="1">
    <citation type="submission" date="2020-02" db="EMBL/GenBank/DDBJ databases">
        <title>Draft genome sequence of Haematococcus lacustris strain NIES-144.</title>
        <authorList>
            <person name="Morimoto D."/>
            <person name="Nakagawa S."/>
            <person name="Yoshida T."/>
            <person name="Sawayama S."/>
        </authorList>
    </citation>
    <scope>NUCLEOTIDE SEQUENCE [LARGE SCALE GENOMIC DNA]</scope>
    <source>
        <strain evidence="2 3">NIES-144</strain>
    </source>
</reference>
<evidence type="ECO:0000313" key="2">
    <source>
        <dbReference type="EMBL" id="GFH21361.1"/>
    </source>
</evidence>
<keyword evidence="3" id="KW-1185">Reference proteome</keyword>
<protein>
    <submittedName>
        <fullName evidence="2">Uncharacterized protein</fullName>
    </submittedName>
</protein>
<feature type="region of interest" description="Disordered" evidence="1">
    <location>
        <begin position="1"/>
        <end position="41"/>
    </location>
</feature>
<organism evidence="2 3">
    <name type="scientific">Haematococcus lacustris</name>
    <name type="common">Green alga</name>
    <name type="synonym">Haematococcus pluvialis</name>
    <dbReference type="NCBI Taxonomy" id="44745"/>
    <lineage>
        <taxon>Eukaryota</taxon>
        <taxon>Viridiplantae</taxon>
        <taxon>Chlorophyta</taxon>
        <taxon>core chlorophytes</taxon>
        <taxon>Chlorophyceae</taxon>
        <taxon>CS clade</taxon>
        <taxon>Chlamydomonadales</taxon>
        <taxon>Haematococcaceae</taxon>
        <taxon>Haematococcus</taxon>
    </lineage>
</organism>
<accession>A0A699ZGM5</accession>
<gene>
    <name evidence="2" type="ORF">HaLaN_18650</name>
</gene>
<evidence type="ECO:0000256" key="1">
    <source>
        <dbReference type="SAM" id="MobiDB-lite"/>
    </source>
</evidence>
<comment type="caution">
    <text evidence="2">The sequence shown here is derived from an EMBL/GenBank/DDBJ whole genome shotgun (WGS) entry which is preliminary data.</text>
</comment>
<name>A0A699ZGM5_HAELA</name>
<proteinExistence type="predicted"/>
<evidence type="ECO:0000313" key="3">
    <source>
        <dbReference type="Proteomes" id="UP000485058"/>
    </source>
</evidence>
<dbReference type="EMBL" id="BLLF01001813">
    <property type="protein sequence ID" value="GFH21361.1"/>
    <property type="molecule type" value="Genomic_DNA"/>
</dbReference>
<sequence length="124" mass="12870">MRASSRDSAVTGVAQEHLRTVRHSRRSQNDSHGMPNRCNNAPSPMLGNIRLLRCLTRWVQSLTPALRLRVELVSSSDVAPCFSAGDVSSSGDAPAPAASCCQGWAAGGVGSPGAAPTQAASCCH</sequence>
<dbReference type="AlphaFoldDB" id="A0A699ZGM5"/>
<dbReference type="Proteomes" id="UP000485058">
    <property type="component" value="Unassembled WGS sequence"/>
</dbReference>